<accession>A0A0C2N4G7</accession>
<keyword evidence="3" id="KW-1185">Reference proteome</keyword>
<dbReference type="AlphaFoldDB" id="A0A0C2N4G7"/>
<organism evidence="2 3">
    <name type="scientific">Thelohanellus kitauei</name>
    <name type="common">Myxosporean</name>
    <dbReference type="NCBI Taxonomy" id="669202"/>
    <lineage>
        <taxon>Eukaryota</taxon>
        <taxon>Metazoa</taxon>
        <taxon>Cnidaria</taxon>
        <taxon>Myxozoa</taxon>
        <taxon>Myxosporea</taxon>
        <taxon>Bivalvulida</taxon>
        <taxon>Platysporina</taxon>
        <taxon>Myxobolidae</taxon>
        <taxon>Thelohanellus</taxon>
    </lineage>
</organism>
<gene>
    <name evidence="1" type="ORF">RF11_03848</name>
    <name evidence="2" type="ORF">RF11_11753</name>
</gene>
<name>A0A0C2N4G7_THEKT</name>
<dbReference type="EMBL" id="JWZT01001859">
    <property type="protein sequence ID" value="KII71112.1"/>
    <property type="molecule type" value="Genomic_DNA"/>
</dbReference>
<proteinExistence type="predicted"/>
<dbReference type="OrthoDB" id="10047020at2759"/>
<sequence>MEPSNVTDFTEYDQAVHQYIVGVQSHDLATQMEAVKNFISDYLHRYFSKRYSVFIENFPDELFADFKRVCEVGINVGAYQDNKKLFFEVFIFISRSASFIGHFKEKLFLELFLKVIKNSDSAPCLDLIPLISSIEVLVSCDTNKSIFINENAIFNFYCYFPIKANNLSQRFKDICQRLYNDCGLPESEKSNLCPVQLKENLNQIINRYSSCQEEDIQYMLFTILKMLNRLRMLDKVKFNINQFFNCMNSTLMHVINTNDGLRFLRRMPNICHFLLTGFRNVFHIDSIDTLMSIAAMCAINISIKMEKFIRYRIYWTSNYEMNFYIIYLALVSFPIIDHNSNPWLRRMFVELHHWVRISIQNNLIEEFRFDWKFLIMQYYIKSIYTLNIPVTDQDIQSINLFMNTLVGNKDLNLHFSYLNSQWFIHLYQSLKDYQSLRSTGSAQIQIILQDLIVALSDKRYINKLKSDQKLFKYENLRSHYLPMITEDFIKSVFSQCQSQMCHAYNNQSLDHIDNEEIKLYNQIMRKVVIFLNESNYLDQKTAKDFMQLLNPNIIFSSNVEGDPNDIRSNSDDVVLYNASTETNALSKLPLHALFNWFYLIYEMKFMFGDINSKFADLN</sequence>
<evidence type="ECO:0000313" key="2">
    <source>
        <dbReference type="EMBL" id="KII71235.1"/>
    </source>
</evidence>
<dbReference type="Proteomes" id="UP000031668">
    <property type="component" value="Unassembled WGS sequence"/>
</dbReference>
<evidence type="ECO:0000313" key="3">
    <source>
        <dbReference type="Proteomes" id="UP000031668"/>
    </source>
</evidence>
<evidence type="ECO:0000313" key="1">
    <source>
        <dbReference type="EMBL" id="KII71112.1"/>
    </source>
</evidence>
<comment type="caution">
    <text evidence="2">The sequence shown here is derived from an EMBL/GenBank/DDBJ whole genome shotgun (WGS) entry which is preliminary data.</text>
</comment>
<dbReference type="EMBL" id="JWZT01001831">
    <property type="protein sequence ID" value="KII71235.1"/>
    <property type="molecule type" value="Genomic_DNA"/>
</dbReference>
<protein>
    <submittedName>
        <fullName evidence="2">Uncharacterized protein</fullName>
    </submittedName>
</protein>
<reference evidence="2 3" key="1">
    <citation type="journal article" date="2014" name="Genome Biol. Evol.">
        <title>The genome of the myxosporean Thelohanellus kitauei shows adaptations to nutrient acquisition within its fish host.</title>
        <authorList>
            <person name="Yang Y."/>
            <person name="Xiong J."/>
            <person name="Zhou Z."/>
            <person name="Huo F."/>
            <person name="Miao W."/>
            <person name="Ran C."/>
            <person name="Liu Y."/>
            <person name="Zhang J."/>
            <person name="Feng J."/>
            <person name="Wang M."/>
            <person name="Wang M."/>
            <person name="Wang L."/>
            <person name="Yao B."/>
        </authorList>
    </citation>
    <scope>NUCLEOTIDE SEQUENCE [LARGE SCALE GENOMIC DNA]</scope>
    <source>
        <strain evidence="2">Wuqing</strain>
    </source>
</reference>